<protein>
    <recommendedName>
        <fullName evidence="2 5">Chorismate mutase</fullName>
        <ecNumber evidence="2 5">5.4.99.5</ecNumber>
    </recommendedName>
</protein>
<evidence type="ECO:0000256" key="3">
    <source>
        <dbReference type="ARBA" id="ARBA00022729"/>
    </source>
</evidence>
<dbReference type="PANTHER" id="PTHR38041">
    <property type="entry name" value="CHORISMATE MUTASE"/>
    <property type="match status" value="1"/>
</dbReference>
<dbReference type="STRING" id="228230.RMCC_0926"/>
<evidence type="ECO:0000256" key="1">
    <source>
        <dbReference type="ARBA" id="ARBA00004817"/>
    </source>
</evidence>
<reference evidence="9" key="1">
    <citation type="journal article" date="2016" name="Genome Announc.">
        <title>Draft Genome Sequences of Five Rapidly Growing Mycobacterium Species, M. thermoresistibile, M. fortuitum subsp. acetamidolyticum, M. canariasense, M. brisbanense, and M. novocastrense.</title>
        <authorList>
            <person name="Katahira K."/>
            <person name="Ogura Y."/>
            <person name="Gotoh Y."/>
            <person name="Hayashi T."/>
        </authorList>
    </citation>
    <scope>NUCLEOTIDE SEQUENCE [LARGE SCALE GENOMIC DNA]</scope>
    <source>
        <strain evidence="9">JCM15298</strain>
    </source>
</reference>
<sequence>MIVRRAVLTALAAVTVLAPAGVAHAAPSPLDTLVSAATQRLQTADPVAAVKWITHGDIEDPVRVQQVLKAVAASAAGHDVDVDYVTRIFTDQIHATEAVEYRRFSEWKLDPAAAPTAAPDLSSSRARIDTLNTTIVTELAAQRDLLHSPGCVTALQDALDNAGATYGLDPDYRQALAFATHSYCG</sequence>
<dbReference type="RefSeq" id="WP_064961238.1">
    <property type="nucleotide sequence ID" value="NZ_BCSY01000028.1"/>
</dbReference>
<dbReference type="InterPro" id="IPR002701">
    <property type="entry name" value="CM_II_prokaryot"/>
</dbReference>
<comment type="function">
    <text evidence="5">Catalyzes the Claisen rearrangement of chorismate to prephenate.</text>
</comment>
<dbReference type="InterPro" id="IPR036263">
    <property type="entry name" value="Chorismate_II_sf"/>
</dbReference>
<dbReference type="Gene3D" id="1.20.59.10">
    <property type="entry name" value="Chorismate mutase"/>
    <property type="match status" value="1"/>
</dbReference>
<comment type="caution">
    <text evidence="8">The sequence shown here is derived from an EMBL/GenBank/DDBJ whole genome shotgun (WGS) entry which is preliminary data.</text>
</comment>
<dbReference type="GO" id="GO:0009697">
    <property type="term" value="P:salicylic acid biosynthetic process"/>
    <property type="evidence" value="ECO:0007669"/>
    <property type="project" value="TreeGrafter"/>
</dbReference>
<feature type="domain" description="Chorismate mutase" evidence="7">
    <location>
        <begin position="1"/>
        <end position="104"/>
    </location>
</feature>
<organism evidence="8 9">
    <name type="scientific">Mycolicibacterium canariasense</name>
    <name type="common">Mycobacterium canariasense</name>
    <dbReference type="NCBI Taxonomy" id="228230"/>
    <lineage>
        <taxon>Bacteria</taxon>
        <taxon>Bacillati</taxon>
        <taxon>Actinomycetota</taxon>
        <taxon>Actinomycetes</taxon>
        <taxon>Mycobacteriales</taxon>
        <taxon>Mycobacteriaceae</taxon>
        <taxon>Mycolicibacterium</taxon>
    </lineage>
</organism>
<reference evidence="9" key="2">
    <citation type="submission" date="2016-02" db="EMBL/GenBank/DDBJ databases">
        <title>Draft genome sequence of five rapidly growing Mycobacterium species.</title>
        <authorList>
            <person name="Katahira K."/>
            <person name="Gotou Y."/>
            <person name="Iida K."/>
            <person name="Ogura Y."/>
            <person name="Hayashi T."/>
        </authorList>
    </citation>
    <scope>NUCLEOTIDE SEQUENCE [LARGE SCALE GENOMIC DNA]</scope>
    <source>
        <strain evidence="9">JCM15298</strain>
    </source>
</reference>
<dbReference type="InterPro" id="IPR008240">
    <property type="entry name" value="Chorismate_mutase_periplasmic"/>
</dbReference>
<dbReference type="EC" id="5.4.99.5" evidence="2 5"/>
<accession>A0A124E1L1</accession>
<dbReference type="GO" id="GO:0046417">
    <property type="term" value="P:chorismate metabolic process"/>
    <property type="evidence" value="ECO:0007669"/>
    <property type="project" value="InterPro"/>
</dbReference>
<feature type="chain" id="PRO_5007170699" description="Chorismate mutase" evidence="6">
    <location>
        <begin position="26"/>
        <end position="185"/>
    </location>
</feature>
<comment type="catalytic activity">
    <reaction evidence="5">
        <text>chorismate = prephenate</text>
        <dbReference type="Rhea" id="RHEA:13897"/>
        <dbReference type="ChEBI" id="CHEBI:29748"/>
        <dbReference type="ChEBI" id="CHEBI:29934"/>
        <dbReference type="EC" id="5.4.99.5"/>
    </reaction>
</comment>
<dbReference type="PANTHER" id="PTHR38041:SF2">
    <property type="entry name" value="SECRETED CHORISMATE MUTASE"/>
    <property type="match status" value="1"/>
</dbReference>
<dbReference type="InterPro" id="IPR036979">
    <property type="entry name" value="CM_dom_sf"/>
</dbReference>
<dbReference type="EMBL" id="BCSY01000028">
    <property type="protein sequence ID" value="GAS93960.1"/>
    <property type="molecule type" value="Genomic_DNA"/>
</dbReference>
<dbReference type="UniPathway" id="UPA00120">
    <property type="reaction ID" value="UER00203"/>
</dbReference>
<comment type="pathway">
    <text evidence="1 5">Metabolic intermediate biosynthesis; prephenate biosynthesis; prephenate from chorismate: step 1/1.</text>
</comment>
<dbReference type="InterPro" id="IPR051331">
    <property type="entry name" value="Chorismate_mutase-related"/>
</dbReference>
<keyword evidence="3 6" id="KW-0732">Signal</keyword>
<evidence type="ECO:0000313" key="8">
    <source>
        <dbReference type="EMBL" id="GAS93960.1"/>
    </source>
</evidence>
<keyword evidence="4 5" id="KW-0413">Isomerase</keyword>
<evidence type="ECO:0000256" key="4">
    <source>
        <dbReference type="ARBA" id="ARBA00023235"/>
    </source>
</evidence>
<evidence type="ECO:0000256" key="6">
    <source>
        <dbReference type="SAM" id="SignalP"/>
    </source>
</evidence>
<gene>
    <name evidence="8" type="ORF">RMCC_0926</name>
</gene>
<evidence type="ECO:0000256" key="5">
    <source>
        <dbReference type="PIRNR" id="PIRNR026640"/>
    </source>
</evidence>
<dbReference type="GO" id="GO:0004106">
    <property type="term" value="F:chorismate mutase activity"/>
    <property type="evidence" value="ECO:0007669"/>
    <property type="project" value="UniProtKB-EC"/>
</dbReference>
<dbReference type="SMART" id="SM00830">
    <property type="entry name" value="CM_2"/>
    <property type="match status" value="1"/>
</dbReference>
<proteinExistence type="predicted"/>
<dbReference type="SUPFAM" id="SSF48600">
    <property type="entry name" value="Chorismate mutase II"/>
    <property type="match status" value="1"/>
</dbReference>
<feature type="signal peptide" evidence="6">
    <location>
        <begin position="1"/>
        <end position="25"/>
    </location>
</feature>
<dbReference type="Pfam" id="PF01817">
    <property type="entry name" value="CM_2"/>
    <property type="match status" value="1"/>
</dbReference>
<dbReference type="PIRSF" id="PIRSF026640">
    <property type="entry name" value="Peripl_chor_mut"/>
    <property type="match status" value="1"/>
</dbReference>
<evidence type="ECO:0000313" key="9">
    <source>
        <dbReference type="Proteomes" id="UP000069443"/>
    </source>
</evidence>
<dbReference type="NCBIfam" id="TIGR01806">
    <property type="entry name" value="CM_mono2"/>
    <property type="match status" value="1"/>
</dbReference>
<dbReference type="NCBIfam" id="NF006741">
    <property type="entry name" value="PRK09269.1"/>
    <property type="match status" value="1"/>
</dbReference>
<evidence type="ECO:0000256" key="2">
    <source>
        <dbReference type="ARBA" id="ARBA00012404"/>
    </source>
</evidence>
<dbReference type="PROSITE" id="PS51168">
    <property type="entry name" value="CHORISMATE_MUT_2"/>
    <property type="match status" value="1"/>
</dbReference>
<dbReference type="AlphaFoldDB" id="A0A124E1L1"/>
<evidence type="ECO:0000259" key="7">
    <source>
        <dbReference type="PROSITE" id="PS51168"/>
    </source>
</evidence>
<name>A0A124E1L1_MYCCR</name>
<dbReference type="Proteomes" id="UP000069443">
    <property type="component" value="Unassembled WGS sequence"/>
</dbReference>
<keyword evidence="9" id="KW-1185">Reference proteome</keyword>